<proteinExistence type="predicted"/>
<comment type="caution">
    <text evidence="3">The sequence shown here is derived from an EMBL/GenBank/DDBJ whole genome shotgun (WGS) entry which is preliminary data.</text>
</comment>
<dbReference type="AlphaFoldDB" id="A0AAV0DIM2"/>
<dbReference type="InterPro" id="IPR029472">
    <property type="entry name" value="Copia-like_N"/>
</dbReference>
<evidence type="ECO:0000259" key="2">
    <source>
        <dbReference type="Pfam" id="PF14244"/>
    </source>
</evidence>
<name>A0AAV0DIM2_9ASTE</name>
<dbReference type="Proteomes" id="UP001152523">
    <property type="component" value="Unassembled WGS sequence"/>
</dbReference>
<dbReference type="EMBL" id="CAMAPF010000106">
    <property type="protein sequence ID" value="CAH9099563.1"/>
    <property type="molecule type" value="Genomic_DNA"/>
</dbReference>
<sequence>MVDGNQLADHLVNPANPLFLHPGENPALILVSPPLAENNFQQWKHDMLIALETKNKDQFVLGTIPCPKPEDPLYEAWRRCDKIVMSWITRSMTSNVRQSVMWIDTASEIWKDLCDRFSHGNKFRIADLQEQIQNCKQGDLTVSQYFTQLQILWKELSIYRVVLACSCKSKCNCGILEKIQKERDDDCVIKFLRGLNDSYAQVRSQVMLIDPMPTLSRTFSLIQQQEREFGVNVSAIPQEVSANALYQGNNDSITKFSNNRGGNSNNRGGFSSTRGGRSGRGNGNRNNKFCTKCNRTNHTVDTCFLIHGYPPGYRNNGNEGSRNISGYHQFLHKQCRSIPSGRLEQLKNNLACFI</sequence>
<feature type="domain" description="Retrotransposon Copia-like N-terminal" evidence="2">
    <location>
        <begin position="21"/>
        <end position="68"/>
    </location>
</feature>
<gene>
    <name evidence="3" type="ORF">CEPIT_LOCUS15000</name>
</gene>
<reference evidence="3" key="1">
    <citation type="submission" date="2022-07" db="EMBL/GenBank/DDBJ databases">
        <authorList>
            <person name="Macas J."/>
            <person name="Novak P."/>
            <person name="Neumann P."/>
        </authorList>
    </citation>
    <scope>NUCLEOTIDE SEQUENCE</scope>
</reference>
<protein>
    <recommendedName>
        <fullName evidence="2">Retrotransposon Copia-like N-terminal domain-containing protein</fullName>
    </recommendedName>
</protein>
<organism evidence="3 4">
    <name type="scientific">Cuscuta epithymum</name>
    <dbReference type="NCBI Taxonomy" id="186058"/>
    <lineage>
        <taxon>Eukaryota</taxon>
        <taxon>Viridiplantae</taxon>
        <taxon>Streptophyta</taxon>
        <taxon>Embryophyta</taxon>
        <taxon>Tracheophyta</taxon>
        <taxon>Spermatophyta</taxon>
        <taxon>Magnoliopsida</taxon>
        <taxon>eudicotyledons</taxon>
        <taxon>Gunneridae</taxon>
        <taxon>Pentapetalae</taxon>
        <taxon>asterids</taxon>
        <taxon>lamiids</taxon>
        <taxon>Solanales</taxon>
        <taxon>Convolvulaceae</taxon>
        <taxon>Cuscuteae</taxon>
        <taxon>Cuscuta</taxon>
        <taxon>Cuscuta subgen. Cuscuta</taxon>
    </lineage>
</organism>
<accession>A0AAV0DIM2</accession>
<evidence type="ECO:0000313" key="3">
    <source>
        <dbReference type="EMBL" id="CAH9099563.1"/>
    </source>
</evidence>
<feature type="compositionally biased region" description="Low complexity" evidence="1">
    <location>
        <begin position="257"/>
        <end position="275"/>
    </location>
</feature>
<dbReference type="Pfam" id="PF14244">
    <property type="entry name" value="Retrotran_gag_3"/>
    <property type="match status" value="1"/>
</dbReference>
<feature type="region of interest" description="Disordered" evidence="1">
    <location>
        <begin position="255"/>
        <end position="289"/>
    </location>
</feature>
<dbReference type="Pfam" id="PF14223">
    <property type="entry name" value="Retrotran_gag_2"/>
    <property type="match status" value="1"/>
</dbReference>
<keyword evidence="4" id="KW-1185">Reference proteome</keyword>
<evidence type="ECO:0000256" key="1">
    <source>
        <dbReference type="SAM" id="MobiDB-lite"/>
    </source>
</evidence>
<evidence type="ECO:0000313" key="4">
    <source>
        <dbReference type="Proteomes" id="UP001152523"/>
    </source>
</evidence>
<dbReference type="PANTHER" id="PTHR37610">
    <property type="entry name" value="CCHC-TYPE DOMAIN-CONTAINING PROTEIN"/>
    <property type="match status" value="1"/>
</dbReference>
<dbReference type="PANTHER" id="PTHR37610:SF55">
    <property type="entry name" value="RETROTRANSPOSON COPIA-LIKE N-TERMINAL DOMAIN-CONTAINING PROTEIN"/>
    <property type="match status" value="1"/>
</dbReference>